<protein>
    <submittedName>
        <fullName evidence="1">Uncharacterized protein</fullName>
    </submittedName>
</protein>
<reference evidence="1" key="1">
    <citation type="submission" date="2018-06" db="EMBL/GenBank/DDBJ databases">
        <authorList>
            <person name="Zhirakovskaya E."/>
        </authorList>
    </citation>
    <scope>NUCLEOTIDE SEQUENCE</scope>
</reference>
<dbReference type="EMBL" id="UOFV01000468">
    <property type="protein sequence ID" value="VAX04390.1"/>
    <property type="molecule type" value="Genomic_DNA"/>
</dbReference>
<proteinExistence type="predicted"/>
<sequence>MHFDAERSTKPVFWESLGIAGRLSPAREYGGTEVFIDFFVLIYSTQSKTVGWNKRSGSTNRL</sequence>
<accession>A0A3B1B265</accession>
<evidence type="ECO:0000313" key="1">
    <source>
        <dbReference type="EMBL" id="VAX04390.1"/>
    </source>
</evidence>
<dbReference type="AlphaFoldDB" id="A0A3B1B265"/>
<name>A0A3B1B265_9ZZZZ</name>
<organism evidence="1">
    <name type="scientific">hydrothermal vent metagenome</name>
    <dbReference type="NCBI Taxonomy" id="652676"/>
    <lineage>
        <taxon>unclassified sequences</taxon>
        <taxon>metagenomes</taxon>
        <taxon>ecological metagenomes</taxon>
    </lineage>
</organism>
<gene>
    <name evidence="1" type="ORF">MNBD_GAMMA19-647</name>
</gene>